<keyword evidence="1" id="KW-0732">Signal</keyword>
<protein>
    <submittedName>
        <fullName evidence="2">SusD/RagB family nutrient-binding outer membrane lipoprotein</fullName>
    </submittedName>
</protein>
<dbReference type="PROSITE" id="PS51257">
    <property type="entry name" value="PROKAR_LIPOPROTEIN"/>
    <property type="match status" value="1"/>
</dbReference>
<evidence type="ECO:0000313" key="2">
    <source>
        <dbReference type="EMBL" id="KAA6441125.1"/>
    </source>
</evidence>
<comment type="caution">
    <text evidence="2">The sequence shown here is derived from an EMBL/GenBank/DDBJ whole genome shotgun (WGS) entry which is preliminary data.</text>
</comment>
<accession>A0A5M8QXV4</accession>
<dbReference type="AlphaFoldDB" id="A0A5M8QXV4"/>
<feature type="chain" id="PRO_5024329846" evidence="1">
    <location>
        <begin position="26"/>
        <end position="523"/>
    </location>
</feature>
<evidence type="ECO:0000256" key="1">
    <source>
        <dbReference type="SAM" id="SignalP"/>
    </source>
</evidence>
<dbReference type="InterPro" id="IPR011990">
    <property type="entry name" value="TPR-like_helical_dom_sf"/>
</dbReference>
<dbReference type="Pfam" id="PF12741">
    <property type="entry name" value="SusD-like"/>
    <property type="match status" value="1"/>
</dbReference>
<sequence>MKMNHKFRKIAIAGLIMGSAGLWQACTGDFEEMNTSKTKLTALGEDELPFLFSRAEQQASYSSGTYQIAQNLFADLYAQYYATSATYFPSDRYVMRFDWLTGHWNPIYTQVVPQLRTLFEQTDPASAEYALANVMWVYAFHRLTDYYGPVPYSEAGKPALSVKYDAQSDIYKDFFVRLDAAANALKANATAKPYGNFDLIYKGDAAKWLKFTNTLRLRLALRISKVDPAEAKKQAEAAVAGGVMTDVADDAYMVKNLAGDDANGLSRIAVWNEFRMSASMESVLKGYADPRIGIYYQPATATGTYEGLRNGLTAAELALAKNGNNDNSNVGTRWVTGSGAAWNTNFTTPQDIMHSAEAYFLRAEGALNGWNMGGTAKEFYEKGIAASMAQWGITGAAVTAYINSSAVPVAPGDQQNSPALSNIPIKWDEAASEAVKREKIGTQKWLALYPDGMEAWAEYRRTRFPKLYPVVNSENEDVPKGAVLRRIPFLTSERQTNGAAVLEAEKLLGGPDKASTPLWWDKN</sequence>
<keyword evidence="3" id="KW-1185">Reference proteome</keyword>
<dbReference type="EMBL" id="VBSN01000023">
    <property type="protein sequence ID" value="KAA6441125.1"/>
    <property type="molecule type" value="Genomic_DNA"/>
</dbReference>
<dbReference type="Proteomes" id="UP000323994">
    <property type="component" value="Unassembled WGS sequence"/>
</dbReference>
<dbReference type="SUPFAM" id="SSF48452">
    <property type="entry name" value="TPR-like"/>
    <property type="match status" value="1"/>
</dbReference>
<proteinExistence type="predicted"/>
<reference evidence="2 3" key="1">
    <citation type="submission" date="2019-05" db="EMBL/GenBank/DDBJ databases">
        <authorList>
            <person name="Qu J.-H."/>
        </authorList>
    </citation>
    <scope>NUCLEOTIDE SEQUENCE [LARGE SCALE GENOMIC DNA]</scope>
    <source>
        <strain evidence="2 3">NS28</strain>
    </source>
</reference>
<keyword evidence="2" id="KW-0449">Lipoprotein</keyword>
<dbReference type="InterPro" id="IPR024302">
    <property type="entry name" value="SusD-like"/>
</dbReference>
<evidence type="ECO:0000313" key="3">
    <source>
        <dbReference type="Proteomes" id="UP000323994"/>
    </source>
</evidence>
<gene>
    <name evidence="2" type="ORF">FEM33_03980</name>
</gene>
<dbReference type="Gene3D" id="1.25.40.390">
    <property type="match status" value="1"/>
</dbReference>
<organism evidence="2 3">
    <name type="scientific">Dyadobacter flavalbus</name>
    <dbReference type="NCBI Taxonomy" id="2579942"/>
    <lineage>
        <taxon>Bacteria</taxon>
        <taxon>Pseudomonadati</taxon>
        <taxon>Bacteroidota</taxon>
        <taxon>Cytophagia</taxon>
        <taxon>Cytophagales</taxon>
        <taxon>Spirosomataceae</taxon>
        <taxon>Dyadobacter</taxon>
    </lineage>
</organism>
<dbReference type="OrthoDB" id="843771at2"/>
<feature type="signal peptide" evidence="1">
    <location>
        <begin position="1"/>
        <end position="25"/>
    </location>
</feature>
<name>A0A5M8QXV4_9BACT</name>